<keyword evidence="9 19" id="KW-1133">Transmembrane helix</keyword>
<dbReference type="GO" id="GO:0005743">
    <property type="term" value="C:mitochondrial inner membrane"/>
    <property type="evidence" value="ECO:0007669"/>
    <property type="project" value="UniProtKB-SubCell"/>
</dbReference>
<evidence type="ECO:0000256" key="17">
    <source>
        <dbReference type="PROSITE-ProRule" id="PRU00282"/>
    </source>
</evidence>
<evidence type="ECO:0000256" key="11">
    <source>
        <dbReference type="ARBA" id="ARBA00023136"/>
    </source>
</evidence>
<feature type="repeat" description="Solcar" evidence="17">
    <location>
        <begin position="99"/>
        <end position="200"/>
    </location>
</feature>
<dbReference type="PROSITE" id="PS50920">
    <property type="entry name" value="SOLCAR"/>
    <property type="match status" value="3"/>
</dbReference>
<dbReference type="PANTHER" id="PTHR45678:SF5">
    <property type="entry name" value="AT03939P-RELATED"/>
    <property type="match status" value="1"/>
</dbReference>
<evidence type="ECO:0000256" key="14">
    <source>
        <dbReference type="ARBA" id="ARBA00069241"/>
    </source>
</evidence>
<comment type="catalytic activity">
    <reaction evidence="12">
        <text>L-glutamate(in) + H(+)(in) = L-glutamate(out) + H(+)(out)</text>
        <dbReference type="Rhea" id="RHEA:70955"/>
        <dbReference type="ChEBI" id="CHEBI:15378"/>
        <dbReference type="ChEBI" id="CHEBI:29985"/>
    </reaction>
</comment>
<evidence type="ECO:0000256" key="10">
    <source>
        <dbReference type="ARBA" id="ARBA00023128"/>
    </source>
</evidence>
<evidence type="ECO:0000256" key="7">
    <source>
        <dbReference type="ARBA" id="ARBA00022792"/>
    </source>
</evidence>
<dbReference type="InterPro" id="IPR051028">
    <property type="entry name" value="Mito_Solute_Carrier"/>
</dbReference>
<sequence>MGRLLPKLINGSIAGLVGVTCVFPIDLVKTRLQNQRDGAVKVYNNMFDCAVKTFRNEGFFGMYRGSGVNLLLITPEKIIKLVGNDFFRHHLTNKQTGKLTFGREVLAGAGAGSCQVVITTPMELLKIQLQDAGRSKATLASDGSSAIATQTRPLTATALTMQLLKEKGIVGLYKGSCATLLRDITFSAIYFPLFAHLNALGKRRNSGDTAVFYVTLGAGIVAGGTSSFLVTPLDVVKTRLQLINHGKGEDRYKGIADCFVKLFKSEGVFAFYKGGFCRVMVVAPLFGIAQVVYYLGIGEKVVSYF</sequence>
<dbReference type="Pfam" id="PF00153">
    <property type="entry name" value="Mito_carr"/>
    <property type="match status" value="3"/>
</dbReference>
<dbReference type="InterPro" id="IPR002067">
    <property type="entry name" value="MCP"/>
</dbReference>
<dbReference type="Proteomes" id="UP000593567">
    <property type="component" value="Unassembled WGS sequence"/>
</dbReference>
<evidence type="ECO:0000256" key="18">
    <source>
        <dbReference type="RuleBase" id="RU000488"/>
    </source>
</evidence>
<evidence type="ECO:0000256" key="13">
    <source>
        <dbReference type="ARBA" id="ARBA00057953"/>
    </source>
</evidence>
<reference evidence="20" key="1">
    <citation type="submission" date="2020-06" db="EMBL/GenBank/DDBJ databases">
        <title>Draft genome of Bugula neritina, a colonial animal packing powerful symbionts and potential medicines.</title>
        <authorList>
            <person name="Rayko M."/>
        </authorList>
    </citation>
    <scope>NUCLEOTIDE SEQUENCE [LARGE SCALE GENOMIC DNA]</scope>
    <source>
        <strain evidence="20">Kwan_BN1</strain>
    </source>
</reference>
<dbReference type="GO" id="GO:0005313">
    <property type="term" value="F:L-glutamate transmembrane transporter activity"/>
    <property type="evidence" value="ECO:0007669"/>
    <property type="project" value="TreeGrafter"/>
</dbReference>
<dbReference type="InterPro" id="IPR023395">
    <property type="entry name" value="MCP_dom_sf"/>
</dbReference>
<keyword evidence="7" id="KW-0999">Mitochondrion inner membrane</keyword>
<evidence type="ECO:0000256" key="2">
    <source>
        <dbReference type="ARBA" id="ARBA00006375"/>
    </source>
</evidence>
<dbReference type="AlphaFoldDB" id="A0A7J7KJM9"/>
<comment type="similarity">
    <text evidence="2 18">Belongs to the mitochondrial carrier (TC 2.A.29) family.</text>
</comment>
<protein>
    <recommendedName>
        <fullName evidence="14">Mitochondrial glutamate carrier 2</fullName>
    </recommendedName>
    <alternativeName>
        <fullName evidence="16">Glutamate/H(+) symporter 2</fullName>
    </alternativeName>
    <alternativeName>
        <fullName evidence="15">Solute carrier family 25 member 18</fullName>
    </alternativeName>
</protein>
<feature type="transmembrane region" description="Helical" evidence="19">
    <location>
        <begin position="210"/>
        <end position="230"/>
    </location>
</feature>
<dbReference type="GO" id="GO:0015293">
    <property type="term" value="F:symporter activity"/>
    <property type="evidence" value="ECO:0007669"/>
    <property type="project" value="UniProtKB-KW"/>
</dbReference>
<accession>A0A7J7KJM9</accession>
<feature type="repeat" description="Solcar" evidence="17">
    <location>
        <begin position="2"/>
        <end position="90"/>
    </location>
</feature>
<evidence type="ECO:0000313" key="21">
    <source>
        <dbReference type="Proteomes" id="UP000593567"/>
    </source>
</evidence>
<keyword evidence="4" id="KW-0597">Phosphoprotein</keyword>
<gene>
    <name evidence="20" type="ORF">EB796_002764</name>
</gene>
<comment type="caution">
    <text evidence="20">The sequence shown here is derived from an EMBL/GenBank/DDBJ whole genome shotgun (WGS) entry which is preliminary data.</text>
</comment>
<comment type="subcellular location">
    <subcellularLocation>
        <location evidence="1">Mitochondrion inner membrane</location>
        <topology evidence="1">Multi-pass membrane protein</topology>
    </subcellularLocation>
</comment>
<keyword evidence="21" id="KW-1185">Reference proteome</keyword>
<evidence type="ECO:0000256" key="9">
    <source>
        <dbReference type="ARBA" id="ARBA00022989"/>
    </source>
</evidence>
<keyword evidence="11 17" id="KW-0472">Membrane</keyword>
<dbReference type="Gene3D" id="1.50.40.10">
    <property type="entry name" value="Mitochondrial carrier domain"/>
    <property type="match status" value="1"/>
</dbReference>
<proteinExistence type="inferred from homology"/>
<dbReference type="EMBL" id="VXIV02000327">
    <property type="protein sequence ID" value="KAF6038930.1"/>
    <property type="molecule type" value="Genomic_DNA"/>
</dbReference>
<dbReference type="GO" id="GO:0015183">
    <property type="term" value="F:L-aspartate transmembrane transporter activity"/>
    <property type="evidence" value="ECO:0007669"/>
    <property type="project" value="TreeGrafter"/>
</dbReference>
<evidence type="ECO:0000256" key="3">
    <source>
        <dbReference type="ARBA" id="ARBA00022448"/>
    </source>
</evidence>
<evidence type="ECO:0000256" key="1">
    <source>
        <dbReference type="ARBA" id="ARBA00004448"/>
    </source>
</evidence>
<evidence type="ECO:0000256" key="5">
    <source>
        <dbReference type="ARBA" id="ARBA00022692"/>
    </source>
</evidence>
<evidence type="ECO:0000256" key="6">
    <source>
        <dbReference type="ARBA" id="ARBA00022737"/>
    </source>
</evidence>
<dbReference type="FunFam" id="1.50.40.10:FF:000026">
    <property type="entry name" value="Putative mitochondrial glutamate carrier 2"/>
    <property type="match status" value="1"/>
</dbReference>
<dbReference type="PRINTS" id="PR00926">
    <property type="entry name" value="MITOCARRIER"/>
</dbReference>
<dbReference type="OrthoDB" id="2382881at2759"/>
<dbReference type="SUPFAM" id="SSF103506">
    <property type="entry name" value="Mitochondrial carrier"/>
    <property type="match status" value="1"/>
</dbReference>
<keyword evidence="3 18" id="KW-0813">Transport</keyword>
<evidence type="ECO:0000256" key="19">
    <source>
        <dbReference type="SAM" id="Phobius"/>
    </source>
</evidence>
<organism evidence="20 21">
    <name type="scientific">Bugula neritina</name>
    <name type="common">Brown bryozoan</name>
    <name type="synonym">Sertularia neritina</name>
    <dbReference type="NCBI Taxonomy" id="10212"/>
    <lineage>
        <taxon>Eukaryota</taxon>
        <taxon>Metazoa</taxon>
        <taxon>Spiralia</taxon>
        <taxon>Lophotrochozoa</taxon>
        <taxon>Bryozoa</taxon>
        <taxon>Gymnolaemata</taxon>
        <taxon>Cheilostomatida</taxon>
        <taxon>Flustrina</taxon>
        <taxon>Buguloidea</taxon>
        <taxon>Bugulidae</taxon>
        <taxon>Bugula</taxon>
    </lineage>
</organism>
<keyword evidence="10" id="KW-0496">Mitochondrion</keyword>
<evidence type="ECO:0000256" key="4">
    <source>
        <dbReference type="ARBA" id="ARBA00022553"/>
    </source>
</evidence>
<feature type="transmembrane region" description="Helical" evidence="19">
    <location>
        <begin position="270"/>
        <end position="295"/>
    </location>
</feature>
<dbReference type="PANTHER" id="PTHR45678">
    <property type="entry name" value="MITOCHONDRIAL 2-OXODICARBOXYLATE CARRIER 1-RELATED"/>
    <property type="match status" value="1"/>
</dbReference>
<evidence type="ECO:0000256" key="8">
    <source>
        <dbReference type="ARBA" id="ARBA00022847"/>
    </source>
</evidence>
<name>A0A7J7KJM9_BUGNE</name>
<dbReference type="InterPro" id="IPR018108">
    <property type="entry name" value="MCP_transmembrane"/>
</dbReference>
<evidence type="ECO:0000256" key="16">
    <source>
        <dbReference type="ARBA" id="ARBA00081096"/>
    </source>
</evidence>
<keyword evidence="8" id="KW-0769">Symport</keyword>
<dbReference type="GO" id="GO:0043490">
    <property type="term" value="P:malate-aspartate shuttle"/>
    <property type="evidence" value="ECO:0007669"/>
    <property type="project" value="TreeGrafter"/>
</dbReference>
<evidence type="ECO:0000313" key="20">
    <source>
        <dbReference type="EMBL" id="KAF6038930.1"/>
    </source>
</evidence>
<feature type="repeat" description="Solcar" evidence="17">
    <location>
        <begin position="210"/>
        <end position="299"/>
    </location>
</feature>
<evidence type="ECO:0000256" key="12">
    <source>
        <dbReference type="ARBA" id="ARBA00048437"/>
    </source>
</evidence>
<keyword evidence="6" id="KW-0677">Repeat</keyword>
<comment type="function">
    <text evidence="13">Responsible for the transport of glutamate from the cytosol into the mitochondrial matrix with the concomitant import of a proton (symport system).</text>
</comment>
<keyword evidence="5 17" id="KW-0812">Transmembrane</keyword>
<evidence type="ECO:0000256" key="15">
    <source>
        <dbReference type="ARBA" id="ARBA00076502"/>
    </source>
</evidence>